<accession>A0ACC2P0L7</accession>
<dbReference type="Proteomes" id="UP001239111">
    <property type="component" value="Chromosome 2"/>
</dbReference>
<protein>
    <submittedName>
        <fullName evidence="1">Uncharacterized protein</fullName>
    </submittedName>
</protein>
<comment type="caution">
    <text evidence="1">The sequence shown here is derived from an EMBL/GenBank/DDBJ whole genome shotgun (WGS) entry which is preliminary data.</text>
</comment>
<dbReference type="EMBL" id="CM056742">
    <property type="protein sequence ID" value="KAJ8676907.1"/>
    <property type="molecule type" value="Genomic_DNA"/>
</dbReference>
<reference evidence="1" key="1">
    <citation type="submission" date="2023-04" db="EMBL/GenBank/DDBJ databases">
        <title>A chromosome-level genome assembly of the parasitoid wasp Eretmocerus hayati.</title>
        <authorList>
            <person name="Zhong Y."/>
            <person name="Liu S."/>
            <person name="Liu Y."/>
        </authorList>
    </citation>
    <scope>NUCLEOTIDE SEQUENCE</scope>
    <source>
        <strain evidence="1">ZJU_SS_LIU_2023</strain>
    </source>
</reference>
<proteinExistence type="predicted"/>
<keyword evidence="2" id="KW-1185">Reference proteome</keyword>
<evidence type="ECO:0000313" key="2">
    <source>
        <dbReference type="Proteomes" id="UP001239111"/>
    </source>
</evidence>
<name>A0ACC2P0L7_9HYME</name>
<organism evidence="1 2">
    <name type="scientific">Eretmocerus hayati</name>
    <dbReference type="NCBI Taxonomy" id="131215"/>
    <lineage>
        <taxon>Eukaryota</taxon>
        <taxon>Metazoa</taxon>
        <taxon>Ecdysozoa</taxon>
        <taxon>Arthropoda</taxon>
        <taxon>Hexapoda</taxon>
        <taxon>Insecta</taxon>
        <taxon>Pterygota</taxon>
        <taxon>Neoptera</taxon>
        <taxon>Endopterygota</taxon>
        <taxon>Hymenoptera</taxon>
        <taxon>Apocrita</taxon>
        <taxon>Proctotrupomorpha</taxon>
        <taxon>Chalcidoidea</taxon>
        <taxon>Aphelinidae</taxon>
        <taxon>Aphelininae</taxon>
        <taxon>Eretmocerus</taxon>
    </lineage>
</organism>
<evidence type="ECO:0000313" key="1">
    <source>
        <dbReference type="EMBL" id="KAJ8676907.1"/>
    </source>
</evidence>
<sequence length="852" mass="98530">MKEDTRRIIINSMFMYNGCDDDVFIPMVSSPNNTNMSHTVETRPSGYQENTCDVSNIPIPYQSSHGLPSDRQTESIEETNPPLIQERFEMYHEDGNYLRTISLQTNGLPREHSQIDMAHAQFYPTNPCSKNCNEVSNTSVTGDQCNERREERLHISERTLRNDESLGSQIPPSLSFDLSPSRVDPFQSSSTNHTTTGETDSNPSSPSNQIRSSINIGNESCDLATTSDGGERQMHDDPPEPPPTEERFLVRIASRKNTALPVLRRKRSRNKTKWIDVAAKKARDAGIAGVGRDNREIIARKMKEGCGKTCRRKCKGKVSKRERKSALKTFWKLGNRSKQWAYLTQWCVDGKSLPDSQMNKNLDEHDDAYDTDPEIDQNEKNGSRGMNIIYRIPNQANKLIQVCRKTFLDTLDISYQWVRTAFKKLNCNPSKAEIEDQRGKHNSRPFKTPEIVKDTAREHIRLFPTMPSHYCRSKSQKEYLDEDITSVRMMYRLYMKFVKKKKYQQFVSPRIYEQISNTEFNYGFFTPKKDRCDQCEVFKNSTDAEKRALREALDEHLLNKRAARALMNQSQRISEEDPSVCTMNIDLQKILTTPKSQQSSMYYMSKLCIWNFTIYLLGIHVGICNVWNETIGKRGSTEIASFLYDFLLSKASEGIKEFHIYGDNCAGQNRNQNVSSMLMKLCLEWDVTIYFRFLEVGHTQQPGDSMHSVIEAYTKNKTIYTQKQWCRYMRNAKVTGEKYNVVSKNQEDIYDFGPLAKCFNWEKCGISQICEIVFRPNNGGIVEIRKKFSEDPEPIAVLKKTKRIADVIRMNLLPAYTEKIPLSQNKQNDLRKMIQKKYIKSKYIPWYEDLLA</sequence>
<gene>
    <name evidence="1" type="ORF">QAD02_012694</name>
</gene>